<sequence length="68" mass="8071">MAVIVELLVFWAAMLAAYLLMKRAGCFSQPVLYPDFDHPFRYWWAQRLGRQLLPPTLPVHRQQKTRRA</sequence>
<organism evidence="1">
    <name type="scientific">Cupriavidus necator</name>
    <name type="common">Alcaligenes eutrophus</name>
    <name type="synonym">Ralstonia eutropha</name>
    <dbReference type="NCBI Taxonomy" id="106590"/>
    <lineage>
        <taxon>Bacteria</taxon>
        <taxon>Pseudomonadati</taxon>
        <taxon>Pseudomonadota</taxon>
        <taxon>Betaproteobacteria</taxon>
        <taxon>Burkholderiales</taxon>
        <taxon>Burkholderiaceae</taxon>
        <taxon>Cupriavidus</taxon>
    </lineage>
</organism>
<evidence type="ECO:0000313" key="1">
    <source>
        <dbReference type="EMBL" id="SCU73613.1"/>
    </source>
</evidence>
<proteinExistence type="predicted"/>
<dbReference type="AlphaFoldDB" id="A0A1K0I8N3"/>
<protein>
    <submittedName>
        <fullName evidence="1">Uncharacterized protein</fullName>
    </submittedName>
</protein>
<reference evidence="1" key="1">
    <citation type="submission" date="2016-09" db="EMBL/GenBank/DDBJ databases">
        <authorList>
            <person name="Capua I."/>
            <person name="De Benedictis P."/>
            <person name="Joannis T."/>
            <person name="Lombin L.H."/>
            <person name="Cattoli G."/>
        </authorList>
    </citation>
    <scope>NUCLEOTIDE SEQUENCE</scope>
    <source>
        <strain evidence="1">B9</strain>
    </source>
</reference>
<accession>A0A1K0I8N3</accession>
<gene>
    <name evidence="1" type="ORF">CNECB9_1240010</name>
</gene>
<dbReference type="EMBL" id="FMSH01000029">
    <property type="protein sequence ID" value="SCU73613.1"/>
    <property type="molecule type" value="Genomic_DNA"/>
</dbReference>
<name>A0A1K0I8N3_CUPNE</name>